<name>A0ABP8FBH5_9BACT</name>
<proteinExistence type="predicted"/>
<reference evidence="2" key="1">
    <citation type="journal article" date="2019" name="Int. J. Syst. Evol. Microbiol.">
        <title>The Global Catalogue of Microorganisms (GCM) 10K type strain sequencing project: providing services to taxonomists for standard genome sequencing and annotation.</title>
        <authorList>
            <consortium name="The Broad Institute Genomics Platform"/>
            <consortium name="The Broad Institute Genome Sequencing Center for Infectious Disease"/>
            <person name="Wu L."/>
            <person name="Ma J."/>
        </authorList>
    </citation>
    <scope>NUCLEOTIDE SEQUENCE [LARGE SCALE GENOMIC DNA]</scope>
    <source>
        <strain evidence="2">JCM 17917</strain>
    </source>
</reference>
<evidence type="ECO:0000313" key="2">
    <source>
        <dbReference type="Proteomes" id="UP001501844"/>
    </source>
</evidence>
<dbReference type="Proteomes" id="UP001501844">
    <property type="component" value="Unassembled WGS sequence"/>
</dbReference>
<evidence type="ECO:0000313" key="1">
    <source>
        <dbReference type="EMBL" id="GAA4299437.1"/>
    </source>
</evidence>
<sequence>MTEAETLLTAIVREEGYEDIQDWLMNASTYNQEEVILTAMKEYAFLKQT</sequence>
<dbReference type="RefSeq" id="WP_345162713.1">
    <property type="nucleotide sequence ID" value="NZ_BAABGX010000001.1"/>
</dbReference>
<organism evidence="1 2">
    <name type="scientific">Nibribacter koreensis</name>
    <dbReference type="NCBI Taxonomy" id="1084519"/>
    <lineage>
        <taxon>Bacteria</taxon>
        <taxon>Pseudomonadati</taxon>
        <taxon>Bacteroidota</taxon>
        <taxon>Cytophagia</taxon>
        <taxon>Cytophagales</taxon>
        <taxon>Hymenobacteraceae</taxon>
        <taxon>Nibribacter</taxon>
    </lineage>
</organism>
<keyword evidence="2" id="KW-1185">Reference proteome</keyword>
<dbReference type="EMBL" id="BAABGX010000001">
    <property type="protein sequence ID" value="GAA4299437.1"/>
    <property type="molecule type" value="Genomic_DNA"/>
</dbReference>
<protein>
    <submittedName>
        <fullName evidence="1">Uncharacterized protein</fullName>
    </submittedName>
</protein>
<comment type="caution">
    <text evidence="1">The sequence shown here is derived from an EMBL/GenBank/DDBJ whole genome shotgun (WGS) entry which is preliminary data.</text>
</comment>
<accession>A0ABP8FBH5</accession>
<gene>
    <name evidence="1" type="ORF">GCM10023183_08710</name>
</gene>